<comment type="caution">
    <text evidence="2">The sequence shown here is derived from an EMBL/GenBank/DDBJ whole genome shotgun (WGS) entry which is preliminary data.</text>
</comment>
<keyword evidence="3" id="KW-1185">Reference proteome</keyword>
<feature type="compositionally biased region" description="Acidic residues" evidence="1">
    <location>
        <begin position="10"/>
        <end position="20"/>
    </location>
</feature>
<sequence>MGPGAVAPDAEGDGTEGDGGEGERVAEGPGADGLPAAGGASGTAGGVGVPGPDRSIGTATSAATAHVRPAPAAARTVLRRAAPLRIVSNRPEGAAS</sequence>
<accession>A0A940RY35</accession>
<gene>
    <name evidence="2" type="ORF">JFN87_12135</name>
</gene>
<organism evidence="2 3">
    <name type="scientific">Streptomyces montanisoli</name>
    <dbReference type="NCBI Taxonomy" id="2798581"/>
    <lineage>
        <taxon>Bacteria</taxon>
        <taxon>Bacillati</taxon>
        <taxon>Actinomycetota</taxon>
        <taxon>Actinomycetes</taxon>
        <taxon>Kitasatosporales</taxon>
        <taxon>Streptomycetaceae</taxon>
        <taxon>Streptomyces</taxon>
    </lineage>
</organism>
<evidence type="ECO:0000256" key="1">
    <source>
        <dbReference type="SAM" id="MobiDB-lite"/>
    </source>
</evidence>
<protein>
    <submittedName>
        <fullName evidence="2">Uncharacterized protein</fullName>
    </submittedName>
</protein>
<reference evidence="2" key="1">
    <citation type="submission" date="2021-03" db="EMBL/GenBank/DDBJ databases">
        <title>Whole genome sequence of Streptomyces bomunensis MMS17-BM035.</title>
        <authorList>
            <person name="Lee J.H."/>
        </authorList>
    </citation>
    <scope>NUCLEOTIDE SEQUENCE</scope>
    <source>
        <strain evidence="2">MMS17-BM035</strain>
    </source>
</reference>
<dbReference type="AlphaFoldDB" id="A0A940RY35"/>
<evidence type="ECO:0000313" key="2">
    <source>
        <dbReference type="EMBL" id="MBP0458244.1"/>
    </source>
</evidence>
<feature type="compositionally biased region" description="Gly residues" evidence="1">
    <location>
        <begin position="39"/>
        <end position="49"/>
    </location>
</feature>
<name>A0A940RY35_9ACTN</name>
<feature type="region of interest" description="Disordered" evidence="1">
    <location>
        <begin position="1"/>
        <end position="71"/>
    </location>
</feature>
<feature type="compositionally biased region" description="Low complexity" evidence="1">
    <location>
        <begin position="62"/>
        <end position="71"/>
    </location>
</feature>
<proteinExistence type="predicted"/>
<dbReference type="EMBL" id="JAGIQL010000037">
    <property type="protein sequence ID" value="MBP0458244.1"/>
    <property type="molecule type" value="Genomic_DNA"/>
</dbReference>
<dbReference type="RefSeq" id="WP_209340008.1">
    <property type="nucleotide sequence ID" value="NZ_JAGIQL010000037.1"/>
</dbReference>
<evidence type="ECO:0000313" key="3">
    <source>
        <dbReference type="Proteomes" id="UP000670475"/>
    </source>
</evidence>
<feature type="compositionally biased region" description="Low complexity" evidence="1">
    <location>
        <begin position="27"/>
        <end position="38"/>
    </location>
</feature>
<dbReference type="Proteomes" id="UP000670475">
    <property type="component" value="Unassembled WGS sequence"/>
</dbReference>